<dbReference type="AlphaFoldDB" id="A0A8H7S487"/>
<feature type="compositionally biased region" description="Polar residues" evidence="1">
    <location>
        <begin position="189"/>
        <end position="230"/>
    </location>
</feature>
<protein>
    <submittedName>
        <fullName evidence="2">Uncharacterized protein</fullName>
    </submittedName>
</protein>
<proteinExistence type="predicted"/>
<name>A0A8H7S487_9FUNG</name>
<feature type="compositionally biased region" description="Polar residues" evidence="1">
    <location>
        <begin position="149"/>
        <end position="166"/>
    </location>
</feature>
<feature type="region of interest" description="Disordered" evidence="1">
    <location>
        <begin position="1"/>
        <end position="166"/>
    </location>
</feature>
<comment type="caution">
    <text evidence="2">The sequence shown here is derived from an EMBL/GenBank/DDBJ whole genome shotgun (WGS) entry which is preliminary data.</text>
</comment>
<accession>A0A8H7S487</accession>
<sequence>MGSNESKLSNYHNRHIESNSQNKTTHEENSSKHKNSHDRRGIRFHRRGTSKGLTNNQIETQQSPAQFQPPLSSASSSAAPAVAAAPITSARGKHDSPKSHKSRNQITSQGRRPSLKKGRHSTNFLTIIKHPHASIRKSLSSGSESGESTDTNKTSSSLERVNNSSVGYPADDGSAAMISAVANAMAASTPSLGGRTSSNGAASTDTARPRSTSNEPVSSNYSNKNSNGDTNDQRSIEDAATLLHPSDSQQMFSVKKKEEKQQRIERDSEINHTSERLLKELYLLPESDSRRRKERDR</sequence>
<dbReference type="Proteomes" id="UP000646827">
    <property type="component" value="Unassembled WGS sequence"/>
</dbReference>
<evidence type="ECO:0000313" key="2">
    <source>
        <dbReference type="EMBL" id="KAG2223259.1"/>
    </source>
</evidence>
<dbReference type="EMBL" id="JAEPRB010000064">
    <property type="protein sequence ID" value="KAG2223259.1"/>
    <property type="molecule type" value="Genomic_DNA"/>
</dbReference>
<gene>
    <name evidence="2" type="ORF">INT45_006985</name>
</gene>
<feature type="compositionally biased region" description="Polar residues" evidence="1">
    <location>
        <begin position="51"/>
        <end position="60"/>
    </location>
</feature>
<keyword evidence="3" id="KW-1185">Reference proteome</keyword>
<feature type="compositionally biased region" description="Low complexity" evidence="1">
    <location>
        <begin position="61"/>
        <end position="90"/>
    </location>
</feature>
<feature type="compositionally biased region" description="Basic and acidic residues" evidence="1">
    <location>
        <begin position="255"/>
        <end position="272"/>
    </location>
</feature>
<evidence type="ECO:0000256" key="1">
    <source>
        <dbReference type="SAM" id="MobiDB-lite"/>
    </source>
</evidence>
<feature type="compositionally biased region" description="Basic residues" evidence="1">
    <location>
        <begin position="32"/>
        <end position="49"/>
    </location>
</feature>
<organism evidence="2 3">
    <name type="scientific">Circinella minor</name>
    <dbReference type="NCBI Taxonomy" id="1195481"/>
    <lineage>
        <taxon>Eukaryota</taxon>
        <taxon>Fungi</taxon>
        <taxon>Fungi incertae sedis</taxon>
        <taxon>Mucoromycota</taxon>
        <taxon>Mucoromycotina</taxon>
        <taxon>Mucoromycetes</taxon>
        <taxon>Mucorales</taxon>
        <taxon>Lichtheimiaceae</taxon>
        <taxon>Circinella</taxon>
    </lineage>
</organism>
<reference evidence="2 3" key="1">
    <citation type="submission" date="2020-12" db="EMBL/GenBank/DDBJ databases">
        <title>Metabolic potential, ecology and presence of endohyphal bacteria is reflected in genomic diversity of Mucoromycotina.</title>
        <authorList>
            <person name="Muszewska A."/>
            <person name="Okrasinska A."/>
            <person name="Steczkiewicz K."/>
            <person name="Drgas O."/>
            <person name="Orlowska M."/>
            <person name="Perlinska-Lenart U."/>
            <person name="Aleksandrzak-Piekarczyk T."/>
            <person name="Szatraj K."/>
            <person name="Zielenkiewicz U."/>
            <person name="Pilsyk S."/>
            <person name="Malc E."/>
            <person name="Mieczkowski P."/>
            <person name="Kruszewska J.S."/>
            <person name="Biernat P."/>
            <person name="Pawlowska J."/>
        </authorList>
    </citation>
    <scope>NUCLEOTIDE SEQUENCE [LARGE SCALE GENOMIC DNA]</scope>
    <source>
        <strain evidence="2 3">CBS 142.35</strain>
    </source>
</reference>
<evidence type="ECO:0000313" key="3">
    <source>
        <dbReference type="Proteomes" id="UP000646827"/>
    </source>
</evidence>
<feature type="compositionally biased region" description="Polar residues" evidence="1">
    <location>
        <begin position="1"/>
        <end position="11"/>
    </location>
</feature>
<feature type="region of interest" description="Disordered" evidence="1">
    <location>
        <begin position="188"/>
        <end position="272"/>
    </location>
</feature>
<feature type="compositionally biased region" description="Low complexity" evidence="1">
    <location>
        <begin position="138"/>
        <end position="148"/>
    </location>
</feature>